<sequence length="267" mass="30540">MSQNEVLGCQDIECNRTLVNRTMRLYRSIGGRPVDIKQENIKKMKTVSFSALSTKNKKIQDIIVNTHNILRSSVDPPATNMLKMHWNKEAAKTAEKWAKLCLQNHSPKEIRVTSKFRCGENLYFSTFKTAWEDVINAFFSEREDFVYGKGGKRPGLEIGHYTQLMWYRTHQIGCYVHKCPQSLYRYSYVCHYCPAGNTGNLKVPYKAGLRCADCRGSCDKGLCTNSCPYQDKFKNCEEFNVDGACAKDKALKYDCPATCLCTNKQIK</sequence>
<dbReference type="InterPro" id="IPR003582">
    <property type="entry name" value="ShKT_dom"/>
</dbReference>
<evidence type="ECO:0000313" key="5">
    <source>
        <dbReference type="Proteomes" id="UP000186698"/>
    </source>
</evidence>
<dbReference type="KEGG" id="xla:108716253"/>
<dbReference type="InterPro" id="IPR035940">
    <property type="entry name" value="CAP_sf"/>
</dbReference>
<dbReference type="SUPFAM" id="SSF57546">
    <property type="entry name" value="Crisp domain-like"/>
    <property type="match status" value="1"/>
</dbReference>
<comment type="caution">
    <text evidence="3">Lacks conserved residue(s) required for the propagation of feature annotation.</text>
</comment>
<dbReference type="OrthoDB" id="737510at2759"/>
<dbReference type="InterPro" id="IPR001283">
    <property type="entry name" value="CRISP-related"/>
</dbReference>
<evidence type="ECO:0000259" key="4">
    <source>
        <dbReference type="PROSITE" id="PS51670"/>
    </source>
</evidence>
<dbReference type="Pfam" id="PF08562">
    <property type="entry name" value="Crisp"/>
    <property type="match status" value="1"/>
</dbReference>
<reference evidence="6" key="1">
    <citation type="submission" date="2025-08" db="UniProtKB">
        <authorList>
            <consortium name="RefSeq"/>
        </authorList>
    </citation>
    <scope>IDENTIFICATION</scope>
    <source>
        <strain evidence="6">J_2021</strain>
        <tissue evidence="6">Erythrocytes</tissue>
    </source>
</reference>
<evidence type="ECO:0000256" key="3">
    <source>
        <dbReference type="PROSITE-ProRule" id="PRU01005"/>
    </source>
</evidence>
<protein>
    <submittedName>
        <fullName evidence="6">Cysteine-rich venom protein</fullName>
    </submittedName>
</protein>
<keyword evidence="2 3" id="KW-1015">Disulfide bond</keyword>
<evidence type="ECO:0000313" key="7">
    <source>
        <dbReference type="Xenbase" id="XB-GENE-22169838"/>
    </source>
</evidence>
<dbReference type="InterPro" id="IPR034117">
    <property type="entry name" value="SCP_CRISP"/>
</dbReference>
<feature type="domain" description="ShKT" evidence="4">
    <location>
        <begin position="227"/>
        <end position="261"/>
    </location>
</feature>
<dbReference type="InterPro" id="IPR013871">
    <property type="entry name" value="Cysteine_rich_secretory"/>
</dbReference>
<dbReference type="CTD" id="108716253"/>
<dbReference type="SMART" id="SM00198">
    <property type="entry name" value="SCP"/>
    <property type="match status" value="1"/>
</dbReference>
<name>A0A8J0VAC6_XENLA</name>
<dbReference type="PRINTS" id="PR00837">
    <property type="entry name" value="V5TPXLIKE"/>
</dbReference>
<keyword evidence="5" id="KW-1185">Reference proteome</keyword>
<dbReference type="Proteomes" id="UP000186698">
    <property type="component" value="Chromosome 5L"/>
</dbReference>
<dbReference type="CDD" id="cd05383">
    <property type="entry name" value="CAP_CRISP"/>
    <property type="match status" value="1"/>
</dbReference>
<dbReference type="PRINTS" id="PR00838">
    <property type="entry name" value="V5ALLERGEN"/>
</dbReference>
<dbReference type="GO" id="GO:0005615">
    <property type="term" value="C:extracellular space"/>
    <property type="evidence" value="ECO:0000318"/>
    <property type="project" value="GO_Central"/>
</dbReference>
<dbReference type="AlphaFoldDB" id="A0A8J0VAC6"/>
<dbReference type="PROSITE" id="PS01009">
    <property type="entry name" value="CRISP_1"/>
    <property type="match status" value="1"/>
</dbReference>
<dbReference type="InterPro" id="IPR018244">
    <property type="entry name" value="Allrgn_V5/Tpx1_CS"/>
</dbReference>
<evidence type="ECO:0000256" key="1">
    <source>
        <dbReference type="ARBA" id="ARBA00009923"/>
    </source>
</evidence>
<evidence type="ECO:0000313" key="6">
    <source>
        <dbReference type="RefSeq" id="XP_018117863.1"/>
    </source>
</evidence>
<accession>A0A8J0VAC6</accession>
<organism evidence="5 6">
    <name type="scientific">Xenopus laevis</name>
    <name type="common">African clawed frog</name>
    <dbReference type="NCBI Taxonomy" id="8355"/>
    <lineage>
        <taxon>Eukaryota</taxon>
        <taxon>Metazoa</taxon>
        <taxon>Chordata</taxon>
        <taxon>Craniata</taxon>
        <taxon>Vertebrata</taxon>
        <taxon>Euteleostomi</taxon>
        <taxon>Amphibia</taxon>
        <taxon>Batrachia</taxon>
        <taxon>Anura</taxon>
        <taxon>Pipoidea</taxon>
        <taxon>Pipidae</taxon>
        <taxon>Xenopodinae</taxon>
        <taxon>Xenopus</taxon>
        <taxon>Xenopus</taxon>
    </lineage>
</organism>
<dbReference type="Gene3D" id="1.10.10.740">
    <property type="entry name" value="Crisp domain"/>
    <property type="match status" value="1"/>
</dbReference>
<dbReference type="InterPro" id="IPR002413">
    <property type="entry name" value="V5_allergen-like"/>
</dbReference>
<dbReference type="PROSITE" id="PS51670">
    <property type="entry name" value="SHKT"/>
    <property type="match status" value="1"/>
</dbReference>
<dbReference type="GeneID" id="108716253"/>
<dbReference type="FunFam" id="3.40.33.10:FF:000005">
    <property type="entry name" value="Cysteine-rich secretory protein 2"/>
    <property type="match status" value="1"/>
</dbReference>
<dbReference type="RefSeq" id="XP_018117863.1">
    <property type="nucleotide sequence ID" value="XM_018262374.1"/>
</dbReference>
<dbReference type="InterPro" id="IPR014044">
    <property type="entry name" value="CAP_dom"/>
</dbReference>
<dbReference type="Gene3D" id="3.40.33.10">
    <property type="entry name" value="CAP"/>
    <property type="match status" value="1"/>
</dbReference>
<feature type="disulfide bond" evidence="3">
    <location>
        <begin position="227"/>
        <end position="261"/>
    </location>
</feature>
<dbReference type="SUPFAM" id="SSF55797">
    <property type="entry name" value="PR-1-like"/>
    <property type="match status" value="1"/>
</dbReference>
<proteinExistence type="inferred from homology"/>
<evidence type="ECO:0000256" key="2">
    <source>
        <dbReference type="ARBA" id="ARBA00023157"/>
    </source>
</evidence>
<dbReference type="Xenbase" id="XB-GENE-22169838">
    <property type="gene designation" value="crisp1.8.L"/>
</dbReference>
<gene>
    <name evidence="6 7" type="primary">crisp1.8.L</name>
</gene>
<dbReference type="InterPro" id="IPR042076">
    <property type="entry name" value="Crisp-like_dom"/>
</dbReference>
<dbReference type="PANTHER" id="PTHR10334">
    <property type="entry name" value="CYSTEINE-RICH SECRETORY PROTEIN-RELATED"/>
    <property type="match status" value="1"/>
</dbReference>
<comment type="similarity">
    <text evidence="1">Belongs to the CRISP family.</text>
</comment>
<dbReference type="Pfam" id="PF00188">
    <property type="entry name" value="CAP"/>
    <property type="match status" value="1"/>
</dbReference>
<dbReference type="AGR" id="Xenbase:XB-GENE-22169838"/>